<sequence length="129" mass="14690">MTTREVSSKVKQKACSFSNLSFTMSFIPPLPYHPTSLVMLRGRYFHALCPRGTFQADGRRNRQEFCAGRRAAGRPFGSLPCDVGHSFQNRKAPELVNELSLEQFDFEEEEVLSDLSFDDELPSREMPPN</sequence>
<comment type="caution">
    <text evidence="1">The sequence shown here is derived from an EMBL/GenBank/DDBJ whole genome shotgun (WGS) entry which is preliminary data.</text>
</comment>
<protein>
    <submittedName>
        <fullName evidence="1">Uncharacterized protein</fullName>
    </submittedName>
</protein>
<reference evidence="1 2" key="1">
    <citation type="submission" date="2016-02" db="EMBL/GenBank/DDBJ databases">
        <title>Band-tailed pigeon sequencing and assembly.</title>
        <authorList>
            <person name="Soares A.E."/>
            <person name="Novak B.J."/>
            <person name="Rice E.S."/>
            <person name="O'Connell B."/>
            <person name="Chang D."/>
            <person name="Weber S."/>
            <person name="Shapiro B."/>
        </authorList>
    </citation>
    <scope>NUCLEOTIDE SEQUENCE [LARGE SCALE GENOMIC DNA]</scope>
    <source>
        <strain evidence="1">BTP2013</strain>
        <tissue evidence="1">Blood</tissue>
    </source>
</reference>
<dbReference type="Proteomes" id="UP000190648">
    <property type="component" value="Unassembled WGS sequence"/>
</dbReference>
<proteinExistence type="predicted"/>
<keyword evidence="2" id="KW-1185">Reference proteome</keyword>
<organism evidence="1 2">
    <name type="scientific">Patagioenas fasciata monilis</name>
    <dbReference type="NCBI Taxonomy" id="372326"/>
    <lineage>
        <taxon>Eukaryota</taxon>
        <taxon>Metazoa</taxon>
        <taxon>Chordata</taxon>
        <taxon>Craniata</taxon>
        <taxon>Vertebrata</taxon>
        <taxon>Euteleostomi</taxon>
        <taxon>Archelosauria</taxon>
        <taxon>Archosauria</taxon>
        <taxon>Dinosauria</taxon>
        <taxon>Saurischia</taxon>
        <taxon>Theropoda</taxon>
        <taxon>Coelurosauria</taxon>
        <taxon>Aves</taxon>
        <taxon>Neognathae</taxon>
        <taxon>Neoaves</taxon>
        <taxon>Columbimorphae</taxon>
        <taxon>Columbiformes</taxon>
        <taxon>Columbidae</taxon>
        <taxon>Patagioenas</taxon>
    </lineage>
</organism>
<dbReference type="EMBL" id="LSYS01006700">
    <property type="protein sequence ID" value="OPJ74332.1"/>
    <property type="molecule type" value="Genomic_DNA"/>
</dbReference>
<name>A0A1V4JQ55_PATFA</name>
<evidence type="ECO:0000313" key="2">
    <source>
        <dbReference type="Proteomes" id="UP000190648"/>
    </source>
</evidence>
<evidence type="ECO:0000313" key="1">
    <source>
        <dbReference type="EMBL" id="OPJ74332.1"/>
    </source>
</evidence>
<accession>A0A1V4JQ55</accession>
<gene>
    <name evidence="1" type="ORF">AV530_001210</name>
</gene>
<dbReference type="AlphaFoldDB" id="A0A1V4JQ55"/>